<feature type="transmembrane region" description="Helical" evidence="1">
    <location>
        <begin position="53"/>
        <end position="71"/>
    </location>
</feature>
<feature type="domain" description="Inner membrane protein YqiJ OB-fold" evidence="2">
    <location>
        <begin position="147"/>
        <end position="208"/>
    </location>
</feature>
<feature type="transmembrane region" description="Helical" evidence="1">
    <location>
        <begin position="76"/>
        <end position="99"/>
    </location>
</feature>
<dbReference type="InterPro" id="IPR010840">
    <property type="entry name" value="YqiJ_OB"/>
</dbReference>
<dbReference type="Proteomes" id="UP000055702">
    <property type="component" value="Unassembled WGS sequence"/>
</dbReference>
<dbReference type="Pfam" id="PF07290">
    <property type="entry name" value="YqiJ_OB"/>
    <property type="match status" value="1"/>
</dbReference>
<reference evidence="4 5" key="1">
    <citation type="submission" date="2016-01" db="EMBL/GenBank/DDBJ databases">
        <title>Draft genome of the antarctic isolate Shewanella frigidimarina Ag06-30.</title>
        <authorList>
            <person name="Parmeciano Di Noto G."/>
            <person name="Vazquez S."/>
            <person name="Mac Cormack W."/>
            <person name="Iriarte A."/>
            <person name="Quiroga C."/>
        </authorList>
    </citation>
    <scope>NUCLEOTIDE SEQUENCE [LARGE SCALE GENOMIC DNA]</scope>
    <source>
        <strain evidence="4 5">Ag06-30</strain>
    </source>
</reference>
<dbReference type="EMBL" id="LRDC01000018">
    <property type="protein sequence ID" value="KVX01876.1"/>
    <property type="molecule type" value="Genomic_DNA"/>
</dbReference>
<organism evidence="4">
    <name type="scientific">Shewanella frigidimarina</name>
    <dbReference type="NCBI Taxonomy" id="56812"/>
    <lineage>
        <taxon>Bacteria</taxon>
        <taxon>Pseudomonadati</taxon>
        <taxon>Pseudomonadota</taxon>
        <taxon>Gammaproteobacteria</taxon>
        <taxon>Alteromonadales</taxon>
        <taxon>Shewanellaceae</taxon>
        <taxon>Shewanella</taxon>
    </lineage>
</organism>
<feature type="transmembrane region" description="Helical" evidence="1">
    <location>
        <begin position="105"/>
        <end position="126"/>
    </location>
</feature>
<evidence type="ECO:0008006" key="6">
    <source>
        <dbReference type="Google" id="ProtNLM"/>
    </source>
</evidence>
<accession>A0A106C093</accession>
<protein>
    <recommendedName>
        <fullName evidence="6">Inner membrane protein YqiJ</fullName>
    </recommendedName>
</protein>
<evidence type="ECO:0000256" key="1">
    <source>
        <dbReference type="SAM" id="Phobius"/>
    </source>
</evidence>
<name>A0A106C093_SHEFR</name>
<evidence type="ECO:0000313" key="5">
    <source>
        <dbReference type="Proteomes" id="UP000055702"/>
    </source>
</evidence>
<evidence type="ECO:0000259" key="3">
    <source>
        <dbReference type="Pfam" id="PF21001"/>
    </source>
</evidence>
<keyword evidence="1" id="KW-0812">Transmembrane</keyword>
<feature type="domain" description="Inner membrane protein YqiJ N-terminal" evidence="3">
    <location>
        <begin position="10"/>
        <end position="118"/>
    </location>
</feature>
<dbReference type="InterPro" id="IPR048376">
    <property type="entry name" value="YqiJ_N"/>
</dbReference>
<keyword evidence="1" id="KW-1133">Transmembrane helix</keyword>
<gene>
    <name evidence="4" type="ORF">AWJ07_04675</name>
</gene>
<sequence length="212" mass="22916">MQAFLVAQANIPFSIALAIVVILGMFEIIAMIAGLSVFSALDNWFSFDVDTDVDTTVSVTGMTGILGWLCLNRLPLLIWFVLALSSFAIAGYVINFGYSQLFGSFLPQIITVPVALVIMFFSSHFIGNGIANILPKNETSAISIDALGGCVGKITQGRAIKGMPTEAVVRDTFGQKHYVLVEPEHDDVEFLPGVDVVLIAHQGKVWTATRFS</sequence>
<evidence type="ECO:0000313" key="4">
    <source>
        <dbReference type="EMBL" id="KVX01876.1"/>
    </source>
</evidence>
<dbReference type="AlphaFoldDB" id="A0A106C093"/>
<dbReference type="Pfam" id="PF21001">
    <property type="entry name" value="YqiJ_N"/>
    <property type="match status" value="1"/>
</dbReference>
<keyword evidence="1" id="KW-0472">Membrane</keyword>
<proteinExistence type="predicted"/>
<evidence type="ECO:0000259" key="2">
    <source>
        <dbReference type="Pfam" id="PF07290"/>
    </source>
</evidence>
<comment type="caution">
    <text evidence="4">The sequence shown here is derived from an EMBL/GenBank/DDBJ whole genome shotgun (WGS) entry which is preliminary data.</text>
</comment>
<feature type="transmembrane region" description="Helical" evidence="1">
    <location>
        <begin position="12"/>
        <end position="41"/>
    </location>
</feature>
<dbReference type="RefSeq" id="WP_059745770.1">
    <property type="nucleotide sequence ID" value="NZ_JBOZOX010000033.1"/>
</dbReference>